<reference evidence="2" key="1">
    <citation type="submission" date="2021-02" db="EMBL/GenBank/DDBJ databases">
        <title>Sequencing the genomes of 1000 actinobacteria strains.</title>
        <authorList>
            <person name="Klenk H.-P."/>
        </authorList>
    </citation>
    <scope>NUCLEOTIDE SEQUENCE</scope>
    <source>
        <strain evidence="2">DSM 22850</strain>
    </source>
</reference>
<evidence type="ECO:0000313" key="2">
    <source>
        <dbReference type="EMBL" id="MBP1324963.1"/>
    </source>
</evidence>
<dbReference type="EMBL" id="JAFIDA010000001">
    <property type="protein sequence ID" value="MBP1324963.1"/>
    <property type="molecule type" value="Genomic_DNA"/>
</dbReference>
<name>A0A940T2M7_9MICO</name>
<keyword evidence="1" id="KW-0472">Membrane</keyword>
<dbReference type="RefSeq" id="WP_209704064.1">
    <property type="nucleotide sequence ID" value="NZ_JAFIDA010000001.1"/>
</dbReference>
<feature type="transmembrane region" description="Helical" evidence="1">
    <location>
        <begin position="68"/>
        <end position="91"/>
    </location>
</feature>
<evidence type="ECO:0000256" key="1">
    <source>
        <dbReference type="SAM" id="Phobius"/>
    </source>
</evidence>
<keyword evidence="1" id="KW-0812">Transmembrane</keyword>
<protein>
    <submittedName>
        <fullName evidence="2">Uncharacterized protein</fullName>
    </submittedName>
</protein>
<dbReference type="Proteomes" id="UP000675163">
    <property type="component" value="Unassembled WGS sequence"/>
</dbReference>
<accession>A0A940T2M7</accession>
<organism evidence="2 3">
    <name type="scientific">Leucobacter exalbidus</name>
    <dbReference type="NCBI Taxonomy" id="662960"/>
    <lineage>
        <taxon>Bacteria</taxon>
        <taxon>Bacillati</taxon>
        <taxon>Actinomycetota</taxon>
        <taxon>Actinomycetes</taxon>
        <taxon>Micrococcales</taxon>
        <taxon>Microbacteriaceae</taxon>
        <taxon>Leucobacter</taxon>
    </lineage>
</organism>
<keyword evidence="1" id="KW-1133">Transmembrane helix</keyword>
<proteinExistence type="predicted"/>
<sequence length="182" mass="19481">MPVYSGRKASIAEGSTTIDTDESLGGPQPPVVVRTDRLRGAQLAGVLVAVGIAWAASIVIALGTKSVWAFVPSGVLLLGLLCLLVLARASVRIDAHEVRFRAPFYSRTLQRTDITEVVAAPDDGLPEGSVSWFITRHDNHTRTRINFGGSASVTVTGGDGRRVQLVVRDLATAQRIAEIIRR</sequence>
<feature type="transmembrane region" description="Helical" evidence="1">
    <location>
        <begin position="43"/>
        <end position="62"/>
    </location>
</feature>
<gene>
    <name evidence="2" type="ORF">JOF28_000195</name>
</gene>
<comment type="caution">
    <text evidence="2">The sequence shown here is derived from an EMBL/GenBank/DDBJ whole genome shotgun (WGS) entry which is preliminary data.</text>
</comment>
<keyword evidence="3" id="KW-1185">Reference proteome</keyword>
<dbReference type="AlphaFoldDB" id="A0A940T2M7"/>
<evidence type="ECO:0000313" key="3">
    <source>
        <dbReference type="Proteomes" id="UP000675163"/>
    </source>
</evidence>